<proteinExistence type="predicted"/>
<keyword evidence="3" id="KW-1185">Reference proteome</keyword>
<dbReference type="EMBL" id="JAVREJ010000006">
    <property type="protein sequence ID" value="MDT0350106.1"/>
    <property type="molecule type" value="Genomic_DNA"/>
</dbReference>
<evidence type="ECO:0000313" key="2">
    <source>
        <dbReference type="EMBL" id="MDT0350106.1"/>
    </source>
</evidence>
<sequence length="166" mass="16811">MTEPLDPLPAGPARPRLEVGRLWAGGVATAVVAALLALVGVLIVRAVLRIAVYAPAGAGAFGDSRTVVLCLVSAAAAIAAAGLLHLLLVAAPRPLTYFSWIVGLLTAAAAVIPFTYSAGLAVAFAQGIIHLVVGAAIGSLLSGAAANATRPMHVPQGRFEVDEYRE</sequence>
<keyword evidence="1" id="KW-0812">Transmembrane</keyword>
<evidence type="ECO:0000313" key="3">
    <source>
        <dbReference type="Proteomes" id="UP001183202"/>
    </source>
</evidence>
<dbReference type="Pfam" id="PF19545">
    <property type="entry name" value="DUF6069"/>
    <property type="match status" value="1"/>
</dbReference>
<dbReference type="InterPro" id="IPR045713">
    <property type="entry name" value="DUF6069"/>
</dbReference>
<feature type="transmembrane region" description="Helical" evidence="1">
    <location>
        <begin position="68"/>
        <end position="91"/>
    </location>
</feature>
<organism evidence="2 3">
    <name type="scientific">Pseudonocardia charpentierae</name>
    <dbReference type="NCBI Taxonomy" id="3075545"/>
    <lineage>
        <taxon>Bacteria</taxon>
        <taxon>Bacillati</taxon>
        <taxon>Actinomycetota</taxon>
        <taxon>Actinomycetes</taxon>
        <taxon>Pseudonocardiales</taxon>
        <taxon>Pseudonocardiaceae</taxon>
        <taxon>Pseudonocardia</taxon>
    </lineage>
</organism>
<name>A0ABU2N833_9PSEU</name>
<keyword evidence="1" id="KW-1133">Transmembrane helix</keyword>
<feature type="transmembrane region" description="Helical" evidence="1">
    <location>
        <begin position="22"/>
        <end position="48"/>
    </location>
</feature>
<dbReference type="Proteomes" id="UP001183202">
    <property type="component" value="Unassembled WGS sequence"/>
</dbReference>
<feature type="transmembrane region" description="Helical" evidence="1">
    <location>
        <begin position="128"/>
        <end position="146"/>
    </location>
</feature>
<comment type="caution">
    <text evidence="2">The sequence shown here is derived from an EMBL/GenBank/DDBJ whole genome shotgun (WGS) entry which is preliminary data.</text>
</comment>
<accession>A0ABU2N833</accession>
<feature type="transmembrane region" description="Helical" evidence="1">
    <location>
        <begin position="97"/>
        <end position="116"/>
    </location>
</feature>
<evidence type="ECO:0000256" key="1">
    <source>
        <dbReference type="SAM" id="Phobius"/>
    </source>
</evidence>
<reference evidence="3" key="1">
    <citation type="submission" date="2023-07" db="EMBL/GenBank/DDBJ databases">
        <title>30 novel species of actinomycetes from the DSMZ collection.</title>
        <authorList>
            <person name="Nouioui I."/>
        </authorList>
    </citation>
    <scope>NUCLEOTIDE SEQUENCE [LARGE SCALE GENOMIC DNA]</scope>
    <source>
        <strain evidence="3">DSM 45834</strain>
    </source>
</reference>
<protein>
    <submittedName>
        <fullName evidence="2">DUF6069 family protein</fullName>
    </submittedName>
</protein>
<gene>
    <name evidence="2" type="ORF">RM445_11280</name>
</gene>
<dbReference type="RefSeq" id="WP_311556132.1">
    <property type="nucleotide sequence ID" value="NZ_JAVREJ010000006.1"/>
</dbReference>
<keyword evidence="1" id="KW-0472">Membrane</keyword>